<organism evidence="2 3">
    <name type="scientific">Pyrobaculum neutrophilum (strain DSM 2338 / JCM 9278 / NBRC 100436 / V24Sta)</name>
    <name type="common">Thermoproteus neutrophilus</name>
    <dbReference type="NCBI Taxonomy" id="444157"/>
    <lineage>
        <taxon>Archaea</taxon>
        <taxon>Thermoproteota</taxon>
        <taxon>Thermoprotei</taxon>
        <taxon>Thermoproteales</taxon>
        <taxon>Thermoproteaceae</taxon>
        <taxon>Pyrobaculum</taxon>
    </lineage>
</organism>
<keyword evidence="2" id="KW-0808">Transferase</keyword>
<gene>
    <name evidence="2" type="ordered locus">Tneu_0686</name>
</gene>
<dbReference type="GO" id="GO:0003676">
    <property type="term" value="F:nucleic acid binding"/>
    <property type="evidence" value="ECO:0007669"/>
    <property type="project" value="InterPro"/>
</dbReference>
<dbReference type="EMBL" id="CP001014">
    <property type="protein sequence ID" value="ACB39625.1"/>
    <property type="molecule type" value="Genomic_DNA"/>
</dbReference>
<reference evidence="2" key="1">
    <citation type="submission" date="2008-03" db="EMBL/GenBank/DDBJ databases">
        <title>Complete sequence of Thermoproteus neutrophilus V24Sta.</title>
        <authorList>
            <consortium name="US DOE Joint Genome Institute"/>
            <person name="Copeland A."/>
            <person name="Lucas S."/>
            <person name="Lapidus A."/>
            <person name="Glavina del Rio T."/>
            <person name="Dalin E."/>
            <person name="Tice H."/>
            <person name="Bruce D."/>
            <person name="Goodwin L."/>
            <person name="Pitluck S."/>
            <person name="Sims D."/>
            <person name="Brettin T."/>
            <person name="Detter J.C."/>
            <person name="Han C."/>
            <person name="Kuske C.R."/>
            <person name="Schmutz J."/>
            <person name="Larimer F."/>
            <person name="Land M."/>
            <person name="Hauser L."/>
            <person name="Kyrpides N."/>
            <person name="Mikhailova N."/>
            <person name="Biddle J.F."/>
            <person name="Zhang Z."/>
            <person name="Fitz-Gibbon S.T."/>
            <person name="Lowe T.M."/>
            <person name="Saltikov C."/>
            <person name="House C.H."/>
            <person name="Richardson P."/>
        </authorList>
    </citation>
    <scope>NUCLEOTIDE SEQUENCE [LARGE SCALE GENOMIC DNA]</scope>
    <source>
        <strain evidence="2">V24Sta</strain>
    </source>
</reference>
<dbReference type="InterPro" id="IPR029063">
    <property type="entry name" value="SAM-dependent_MTases_sf"/>
</dbReference>
<accession>B1YCW2</accession>
<dbReference type="PROSITE" id="PS00092">
    <property type="entry name" value="N6_MTASE"/>
    <property type="match status" value="1"/>
</dbReference>
<dbReference type="CDD" id="cd02440">
    <property type="entry name" value="AdoMet_MTases"/>
    <property type="match status" value="1"/>
</dbReference>
<dbReference type="PRINTS" id="PR00507">
    <property type="entry name" value="N12N6MTFRASE"/>
</dbReference>
<dbReference type="HOGENOM" id="CLU_106568_0_0_2"/>
<dbReference type="RefSeq" id="WP_012350045.1">
    <property type="nucleotide sequence ID" value="NC_010525.1"/>
</dbReference>
<dbReference type="KEGG" id="tne:Tneu_0686"/>
<dbReference type="STRING" id="444157.Tneu_0686"/>
<dbReference type="AlphaFoldDB" id="B1YCW2"/>
<dbReference type="InterPro" id="IPR002052">
    <property type="entry name" value="DNA_methylase_N6_adenine_CS"/>
</dbReference>
<keyword evidence="2" id="KW-0489">Methyltransferase</keyword>
<protein>
    <submittedName>
        <fullName evidence="2">RNA methylase</fullName>
    </submittedName>
</protein>
<dbReference type="GO" id="GO:0016423">
    <property type="term" value="F:tRNA (guanine) methyltransferase activity"/>
    <property type="evidence" value="ECO:0007669"/>
    <property type="project" value="TreeGrafter"/>
</dbReference>
<feature type="domain" description="Ribosomal RNA large subunit methyltransferase K/L-like methyltransferase" evidence="1">
    <location>
        <begin position="80"/>
        <end position="198"/>
    </location>
</feature>
<name>B1YCW2_PYRNV</name>
<dbReference type="PANTHER" id="PTHR14911:SF13">
    <property type="entry name" value="TRNA (GUANINE(6)-N2)-METHYLTRANSFERASE THUMP3"/>
    <property type="match status" value="1"/>
</dbReference>
<dbReference type="OrthoDB" id="7080at2157"/>
<dbReference type="Proteomes" id="UP000001694">
    <property type="component" value="Chromosome"/>
</dbReference>
<dbReference type="eggNOG" id="arCOG00047">
    <property type="taxonomic scope" value="Archaea"/>
</dbReference>
<evidence type="ECO:0000313" key="2">
    <source>
        <dbReference type="EMBL" id="ACB39625.1"/>
    </source>
</evidence>
<dbReference type="Pfam" id="PF01170">
    <property type="entry name" value="UPF0020"/>
    <property type="match status" value="1"/>
</dbReference>
<dbReference type="PANTHER" id="PTHR14911">
    <property type="entry name" value="THUMP DOMAIN-CONTAINING"/>
    <property type="match status" value="1"/>
</dbReference>
<dbReference type="Gene3D" id="3.40.50.150">
    <property type="entry name" value="Vaccinia Virus protein VP39"/>
    <property type="match status" value="1"/>
</dbReference>
<evidence type="ECO:0000259" key="1">
    <source>
        <dbReference type="Pfam" id="PF01170"/>
    </source>
</evidence>
<proteinExistence type="predicted"/>
<dbReference type="InterPro" id="IPR000241">
    <property type="entry name" value="RlmKL-like_Mtase"/>
</dbReference>
<keyword evidence="3" id="KW-1185">Reference proteome</keyword>
<sequence length="224" mass="24456">MICRVELSRRYPCLAREEALALGELGGCTPVELRDGSATFICGSCEIFARGALIKSVNGIKVKREAPAIRRSVKTLDHITARLMVNLARVKPGHRVWEPFVGTGAIAYEVERAGGYVVGGDVDEKALKIAKLNIRGDVVLSDVLLPPVSKFDAVVGDPPYGRLTASAMDVRPLLNVFLEVARSHVEKGGYLVFASPVYIDMPLLRSCAMYLHGGLYRVIYIERA</sequence>
<dbReference type="SUPFAM" id="SSF53335">
    <property type="entry name" value="S-adenosyl-L-methionine-dependent methyltransferases"/>
    <property type="match status" value="1"/>
</dbReference>
<dbReference type="GO" id="GO:0030488">
    <property type="term" value="P:tRNA methylation"/>
    <property type="evidence" value="ECO:0007669"/>
    <property type="project" value="TreeGrafter"/>
</dbReference>
<evidence type="ECO:0000313" key="3">
    <source>
        <dbReference type="Proteomes" id="UP000001694"/>
    </source>
</evidence>
<dbReference type="GeneID" id="6166165"/>